<dbReference type="Gene3D" id="3.40.50.150">
    <property type="entry name" value="Vaccinia Virus protein VP39"/>
    <property type="match status" value="1"/>
</dbReference>
<dbReference type="PANTHER" id="PTHR44067">
    <property type="entry name" value="S-ADENOSYL-L-METHIONINE-DEPENDENT METHYLTRANSFERASE SUPERFAMILY PROTEIN-RELATED"/>
    <property type="match status" value="1"/>
</dbReference>
<dbReference type="OMA" id="MYITITH"/>
<dbReference type="EMBL" id="JAHRHJ020001588">
    <property type="protein sequence ID" value="KAH9293152.1"/>
    <property type="molecule type" value="Genomic_DNA"/>
</dbReference>
<dbReference type="Proteomes" id="UP000824469">
    <property type="component" value="Unassembled WGS sequence"/>
</dbReference>
<feature type="non-terminal residue" evidence="1">
    <location>
        <position position="210"/>
    </location>
</feature>
<accession>A0AA38CA19</accession>
<comment type="caution">
    <text evidence="1">The sequence shown here is derived from an EMBL/GenBank/DDBJ whole genome shotgun (WGS) entry which is preliminary data.</text>
</comment>
<proteinExistence type="predicted"/>
<evidence type="ECO:0000313" key="2">
    <source>
        <dbReference type="Proteomes" id="UP000824469"/>
    </source>
</evidence>
<sequence>MDDRLHVFLQNSRNFVWLEEPVLIIYLIFLQWKLCSEEIILSGGGGSGCLIERKNQKGAWSDCKDCFDLSYREKYRWLISTNPLHFNIDQVLELKKGTIRIRVDIGGGTTTFTMRMHECNMMIVTTSMNLDRPFNNFIASRGMLLIFLTISQCLPFFDNTLDLIHSMHVLSNWIPTTLLDFVLYEIYRVLHQARIFWLDHFFCIKLQLDV</sequence>
<reference evidence="1 2" key="1">
    <citation type="journal article" date="2021" name="Nat. Plants">
        <title>The Taxus genome provides insights into paclitaxel biosynthesis.</title>
        <authorList>
            <person name="Xiong X."/>
            <person name="Gou J."/>
            <person name="Liao Q."/>
            <person name="Li Y."/>
            <person name="Zhou Q."/>
            <person name="Bi G."/>
            <person name="Li C."/>
            <person name="Du R."/>
            <person name="Wang X."/>
            <person name="Sun T."/>
            <person name="Guo L."/>
            <person name="Liang H."/>
            <person name="Lu P."/>
            <person name="Wu Y."/>
            <person name="Zhang Z."/>
            <person name="Ro D.K."/>
            <person name="Shang Y."/>
            <person name="Huang S."/>
            <person name="Yan J."/>
        </authorList>
    </citation>
    <scope>NUCLEOTIDE SEQUENCE [LARGE SCALE GENOMIC DNA]</scope>
    <source>
        <strain evidence="1">Ta-2019</strain>
    </source>
</reference>
<dbReference type="PANTHER" id="PTHR44067:SF7">
    <property type="entry name" value="METHYLTRANSFERASE TYPE 11 DOMAIN-CONTAINING PROTEIN"/>
    <property type="match status" value="1"/>
</dbReference>
<protein>
    <submittedName>
        <fullName evidence="1">Uncharacterized protein</fullName>
    </submittedName>
</protein>
<organism evidence="1 2">
    <name type="scientific">Taxus chinensis</name>
    <name type="common">Chinese yew</name>
    <name type="synonym">Taxus wallichiana var. chinensis</name>
    <dbReference type="NCBI Taxonomy" id="29808"/>
    <lineage>
        <taxon>Eukaryota</taxon>
        <taxon>Viridiplantae</taxon>
        <taxon>Streptophyta</taxon>
        <taxon>Embryophyta</taxon>
        <taxon>Tracheophyta</taxon>
        <taxon>Spermatophyta</taxon>
        <taxon>Pinopsida</taxon>
        <taxon>Pinidae</taxon>
        <taxon>Conifers II</taxon>
        <taxon>Cupressales</taxon>
        <taxon>Taxaceae</taxon>
        <taxon>Taxus</taxon>
    </lineage>
</organism>
<keyword evidence="2" id="KW-1185">Reference proteome</keyword>
<name>A0AA38CA19_TAXCH</name>
<evidence type="ECO:0000313" key="1">
    <source>
        <dbReference type="EMBL" id="KAH9293152.1"/>
    </source>
</evidence>
<dbReference type="AlphaFoldDB" id="A0AA38CA19"/>
<dbReference type="InterPro" id="IPR053223">
    <property type="entry name" value="Prob_Methyltransferase"/>
</dbReference>
<gene>
    <name evidence="1" type="ORF">KI387_041643</name>
</gene>
<dbReference type="SUPFAM" id="SSF53335">
    <property type="entry name" value="S-adenosyl-L-methionine-dependent methyltransferases"/>
    <property type="match status" value="1"/>
</dbReference>
<dbReference type="InterPro" id="IPR029063">
    <property type="entry name" value="SAM-dependent_MTases_sf"/>
</dbReference>